<dbReference type="InParanoid" id="D6TXU7"/>
<dbReference type="Proteomes" id="UP000004508">
    <property type="component" value="Unassembled WGS sequence"/>
</dbReference>
<dbReference type="eggNOG" id="COG2128">
    <property type="taxonomic scope" value="Bacteria"/>
</dbReference>
<evidence type="ECO:0000313" key="2">
    <source>
        <dbReference type="Proteomes" id="UP000004508"/>
    </source>
</evidence>
<dbReference type="PANTHER" id="PTHR35446:SF2">
    <property type="entry name" value="CARBOXYMUCONOLACTONE DECARBOXYLASE-LIKE DOMAIN-CONTAINING PROTEIN"/>
    <property type="match status" value="1"/>
</dbReference>
<dbReference type="AlphaFoldDB" id="D6TXU7"/>
<reference evidence="1 2" key="1">
    <citation type="journal article" date="2011" name="Stand. Genomic Sci.">
        <title>Non-contiguous finished genome sequence and contextual data of the filamentous soil bacterium Ktedonobacter racemifer type strain (SOSP1-21).</title>
        <authorList>
            <person name="Chang Y.J."/>
            <person name="Land M."/>
            <person name="Hauser L."/>
            <person name="Chertkov O."/>
            <person name="Del Rio T.G."/>
            <person name="Nolan M."/>
            <person name="Copeland A."/>
            <person name="Tice H."/>
            <person name="Cheng J.F."/>
            <person name="Lucas S."/>
            <person name="Han C."/>
            <person name="Goodwin L."/>
            <person name="Pitluck S."/>
            <person name="Ivanova N."/>
            <person name="Ovchinikova G."/>
            <person name="Pati A."/>
            <person name="Chen A."/>
            <person name="Palaniappan K."/>
            <person name="Mavromatis K."/>
            <person name="Liolios K."/>
            <person name="Brettin T."/>
            <person name="Fiebig A."/>
            <person name="Rohde M."/>
            <person name="Abt B."/>
            <person name="Goker M."/>
            <person name="Detter J.C."/>
            <person name="Woyke T."/>
            <person name="Bristow J."/>
            <person name="Eisen J.A."/>
            <person name="Markowitz V."/>
            <person name="Hugenholtz P."/>
            <person name="Kyrpides N.C."/>
            <person name="Klenk H.P."/>
            <person name="Lapidus A."/>
        </authorList>
    </citation>
    <scope>NUCLEOTIDE SEQUENCE [LARGE SCALE GENOMIC DNA]</scope>
    <source>
        <strain evidence="2">DSM 44963</strain>
    </source>
</reference>
<dbReference type="STRING" id="485913.Krac_4079"/>
<evidence type="ECO:0008006" key="3">
    <source>
        <dbReference type="Google" id="ProtNLM"/>
    </source>
</evidence>
<gene>
    <name evidence="1" type="ORF">Krac_4079</name>
</gene>
<dbReference type="Gene3D" id="1.20.1290.10">
    <property type="entry name" value="AhpD-like"/>
    <property type="match status" value="1"/>
</dbReference>
<dbReference type="EMBL" id="ADVG01000003">
    <property type="protein sequence ID" value="EFH83144.1"/>
    <property type="molecule type" value="Genomic_DNA"/>
</dbReference>
<sequence>MRLHKVEHGDGLISPLLIRFISLVSGMRLPDAARLVFYHKKFFGDPMSVWTHAAMRGESAWTVAERELMVVMTAKWNACPFCIGAHGAIVARVLGRPLVEATLEDFRQAELPTKLQATLTFLEILTRRPDELTVKDARAVLRREVTPQALEDAIAVCVLFHITTRCADTLDYQMLSERDFDRAAKRLLVQGYAFGKGKTPAHPDHRALADTVRQRVLEGPGETDATLRQAMAERATGGPPLEAPYDDLARQVGKAAYQVTDEQVAKVVEQAGSERAAFELIVASALGAGLHRWQRGLNVLELAHKAA</sequence>
<protein>
    <recommendedName>
        <fullName evidence="3">Alkylhydroperoxidase like protein, AhpD family</fullName>
    </recommendedName>
</protein>
<organism evidence="1 2">
    <name type="scientific">Ktedonobacter racemifer DSM 44963</name>
    <dbReference type="NCBI Taxonomy" id="485913"/>
    <lineage>
        <taxon>Bacteria</taxon>
        <taxon>Bacillati</taxon>
        <taxon>Chloroflexota</taxon>
        <taxon>Ktedonobacteria</taxon>
        <taxon>Ktedonobacterales</taxon>
        <taxon>Ktedonobacteraceae</taxon>
        <taxon>Ktedonobacter</taxon>
    </lineage>
</organism>
<dbReference type="InterPro" id="IPR029032">
    <property type="entry name" value="AhpD-like"/>
</dbReference>
<dbReference type="PANTHER" id="PTHR35446">
    <property type="entry name" value="SI:CH211-175M2.5"/>
    <property type="match status" value="1"/>
</dbReference>
<comment type="caution">
    <text evidence="1">The sequence shown here is derived from an EMBL/GenBank/DDBJ whole genome shotgun (WGS) entry which is preliminary data.</text>
</comment>
<dbReference type="RefSeq" id="WP_007913630.1">
    <property type="nucleotide sequence ID" value="NZ_ADVG01000003.1"/>
</dbReference>
<accession>D6TXU7</accession>
<name>D6TXU7_KTERA</name>
<proteinExistence type="predicted"/>
<keyword evidence="2" id="KW-1185">Reference proteome</keyword>
<dbReference type="SUPFAM" id="SSF69118">
    <property type="entry name" value="AhpD-like"/>
    <property type="match status" value="1"/>
</dbReference>
<evidence type="ECO:0000313" key="1">
    <source>
        <dbReference type="EMBL" id="EFH83144.1"/>
    </source>
</evidence>